<name>A0A8C4N4A3_EPTBU</name>
<dbReference type="InterPro" id="IPR035979">
    <property type="entry name" value="RBD_domain_sf"/>
</dbReference>
<sequence>MNKLYVGNLSESNGYAFVDAPDDSWAMKAIETLSGNSELKGAQAEEHMVCT</sequence>
<reference evidence="1" key="2">
    <citation type="submission" date="2025-09" db="UniProtKB">
        <authorList>
            <consortium name="Ensembl"/>
        </authorList>
    </citation>
    <scope>IDENTIFICATION</scope>
</reference>
<dbReference type="Proteomes" id="UP000694388">
    <property type="component" value="Unplaced"/>
</dbReference>
<evidence type="ECO:0000313" key="1">
    <source>
        <dbReference type="Ensembl" id="ENSEBUP00000001221.1"/>
    </source>
</evidence>
<evidence type="ECO:0000313" key="2">
    <source>
        <dbReference type="Proteomes" id="UP000694388"/>
    </source>
</evidence>
<evidence type="ECO:0008006" key="3">
    <source>
        <dbReference type="Google" id="ProtNLM"/>
    </source>
</evidence>
<reference evidence="1" key="1">
    <citation type="submission" date="2025-08" db="UniProtKB">
        <authorList>
            <consortium name="Ensembl"/>
        </authorList>
    </citation>
    <scope>IDENTIFICATION</scope>
</reference>
<protein>
    <recommendedName>
        <fullName evidence="3">RRM domain-containing protein</fullName>
    </recommendedName>
</protein>
<accession>A0A8C4N4A3</accession>
<dbReference type="GO" id="GO:0003676">
    <property type="term" value="F:nucleic acid binding"/>
    <property type="evidence" value="ECO:0007669"/>
    <property type="project" value="InterPro"/>
</dbReference>
<dbReference type="AlphaFoldDB" id="A0A8C4N4A3"/>
<organism evidence="1 2">
    <name type="scientific">Eptatretus burgeri</name>
    <name type="common">Inshore hagfish</name>
    <dbReference type="NCBI Taxonomy" id="7764"/>
    <lineage>
        <taxon>Eukaryota</taxon>
        <taxon>Metazoa</taxon>
        <taxon>Chordata</taxon>
        <taxon>Craniata</taxon>
        <taxon>Vertebrata</taxon>
        <taxon>Cyclostomata</taxon>
        <taxon>Myxini</taxon>
        <taxon>Myxiniformes</taxon>
        <taxon>Myxinidae</taxon>
        <taxon>Eptatretinae</taxon>
        <taxon>Eptatretus</taxon>
    </lineage>
</organism>
<dbReference type="SUPFAM" id="SSF54928">
    <property type="entry name" value="RNA-binding domain, RBD"/>
    <property type="match status" value="1"/>
</dbReference>
<proteinExistence type="predicted"/>
<dbReference type="Ensembl" id="ENSEBUT00000001542.1">
    <property type="protein sequence ID" value="ENSEBUP00000001221.1"/>
    <property type="gene ID" value="ENSEBUG00000001097.1"/>
</dbReference>
<keyword evidence="2" id="KW-1185">Reference proteome</keyword>